<evidence type="ECO:0000313" key="4">
    <source>
        <dbReference type="EMBL" id="REE97130.1"/>
    </source>
</evidence>
<evidence type="ECO:0000313" key="5">
    <source>
        <dbReference type="Proteomes" id="UP000256661"/>
    </source>
</evidence>
<reference evidence="4 5" key="1">
    <citation type="submission" date="2018-08" db="EMBL/GenBank/DDBJ databases">
        <title>Sequencing the genomes of 1000 actinobacteria strains.</title>
        <authorList>
            <person name="Klenk H.-P."/>
        </authorList>
    </citation>
    <scope>NUCLEOTIDE SEQUENCE [LARGE SCALE GENOMIC DNA]</scope>
    <source>
        <strain evidence="4 5">DSM 43927</strain>
    </source>
</reference>
<dbReference type="InterPro" id="IPR036737">
    <property type="entry name" value="OmpA-like_sf"/>
</dbReference>
<feature type="transmembrane region" description="Helical" evidence="2">
    <location>
        <begin position="104"/>
        <end position="124"/>
    </location>
</feature>
<dbReference type="PANTHER" id="PTHR30329">
    <property type="entry name" value="STATOR ELEMENT OF FLAGELLAR MOTOR COMPLEX"/>
    <property type="match status" value="1"/>
</dbReference>
<organism evidence="4 5">
    <name type="scientific">Thermomonospora umbrina</name>
    <dbReference type="NCBI Taxonomy" id="111806"/>
    <lineage>
        <taxon>Bacteria</taxon>
        <taxon>Bacillati</taxon>
        <taxon>Actinomycetota</taxon>
        <taxon>Actinomycetes</taxon>
        <taxon>Streptosporangiales</taxon>
        <taxon>Thermomonosporaceae</taxon>
        <taxon>Thermomonospora</taxon>
    </lineage>
</organism>
<proteinExistence type="predicted"/>
<dbReference type="AlphaFoldDB" id="A0A3D9SRL1"/>
<comment type="caution">
    <text evidence="4">The sequence shown here is derived from an EMBL/GenBank/DDBJ whole genome shotgun (WGS) entry which is preliminary data.</text>
</comment>
<keyword evidence="5" id="KW-1185">Reference proteome</keyword>
<name>A0A3D9SRL1_9ACTN</name>
<dbReference type="PROSITE" id="PS51123">
    <property type="entry name" value="OMPA_2"/>
    <property type="match status" value="1"/>
</dbReference>
<gene>
    <name evidence="4" type="ORF">DFJ69_2587</name>
</gene>
<keyword evidence="2" id="KW-1133">Transmembrane helix</keyword>
<dbReference type="InterPro" id="IPR050330">
    <property type="entry name" value="Bact_OuterMem_StrucFunc"/>
</dbReference>
<dbReference type="OrthoDB" id="5146906at2"/>
<feature type="domain" description="OmpA-like" evidence="3">
    <location>
        <begin position="166"/>
        <end position="284"/>
    </location>
</feature>
<dbReference type="PANTHER" id="PTHR30329:SF21">
    <property type="entry name" value="LIPOPROTEIN YIAD-RELATED"/>
    <property type="match status" value="1"/>
</dbReference>
<dbReference type="SUPFAM" id="SSF103088">
    <property type="entry name" value="OmpA-like"/>
    <property type="match status" value="1"/>
</dbReference>
<evidence type="ECO:0000256" key="2">
    <source>
        <dbReference type="SAM" id="Phobius"/>
    </source>
</evidence>
<protein>
    <submittedName>
        <fullName evidence="4">Type VI secretion system protein ImpK</fullName>
    </submittedName>
</protein>
<sequence>MNEPSPLAAARAVTVEHARSLARSGHLAEAADLLEPLCAEADPGTAPHMLLACVYAQQGRWWDADRIWAAAQELGMGTPAVAAARRRVALLGEQGRRSAPWGRWLPAATAFLAVAALVLLVDVWRDDRTIREASAAPPVVSPRSSRTVSSLADVRPEVAGAQVERSAGELSVTFPRGLFSRGATLSSDGRATLGRLGGALRAHAGRLNVLVIGHTDPRPPGPDSGFATNAELGELRAAVVREALRSASGLSTSAFTLSTLADAASAAGDGRSARTVTLRISPAGAR</sequence>
<keyword evidence="1 2" id="KW-0472">Membrane</keyword>
<evidence type="ECO:0000256" key="1">
    <source>
        <dbReference type="PROSITE-ProRule" id="PRU00473"/>
    </source>
</evidence>
<dbReference type="GO" id="GO:0016020">
    <property type="term" value="C:membrane"/>
    <property type="evidence" value="ECO:0007669"/>
    <property type="project" value="UniProtKB-UniRule"/>
</dbReference>
<dbReference type="RefSeq" id="WP_116022665.1">
    <property type="nucleotide sequence ID" value="NZ_QTTT01000001.1"/>
</dbReference>
<dbReference type="InterPro" id="IPR006665">
    <property type="entry name" value="OmpA-like"/>
</dbReference>
<dbReference type="Gene3D" id="3.30.1330.60">
    <property type="entry name" value="OmpA-like domain"/>
    <property type="match status" value="1"/>
</dbReference>
<dbReference type="EMBL" id="QTTT01000001">
    <property type="protein sequence ID" value="REE97130.1"/>
    <property type="molecule type" value="Genomic_DNA"/>
</dbReference>
<dbReference type="Proteomes" id="UP000256661">
    <property type="component" value="Unassembled WGS sequence"/>
</dbReference>
<evidence type="ECO:0000259" key="3">
    <source>
        <dbReference type="PROSITE" id="PS51123"/>
    </source>
</evidence>
<accession>A0A3D9SRL1</accession>
<keyword evidence="2" id="KW-0812">Transmembrane</keyword>